<name>A0A4P7C0N7_9GAMM</name>
<evidence type="ECO:0000256" key="2">
    <source>
        <dbReference type="SAM" id="MobiDB-lite"/>
    </source>
</evidence>
<dbReference type="AlphaFoldDB" id="A0A4P7C0N7"/>
<accession>A0A4P7C0N7</accession>
<keyword evidence="4" id="KW-1185">Reference proteome</keyword>
<dbReference type="Pfam" id="PF13148">
    <property type="entry name" value="DUF3987"/>
    <property type="match status" value="1"/>
</dbReference>
<dbReference type="KEGG" id="nwr:E3U44_17550"/>
<keyword evidence="1" id="KW-0175">Coiled coil</keyword>
<evidence type="ECO:0000256" key="1">
    <source>
        <dbReference type="SAM" id="Coils"/>
    </source>
</evidence>
<dbReference type="EMBL" id="CP038033">
    <property type="protein sequence ID" value="QBQ56113.1"/>
    <property type="molecule type" value="Genomic_DNA"/>
</dbReference>
<proteinExistence type="predicted"/>
<dbReference type="Proteomes" id="UP000294325">
    <property type="component" value="Chromosome"/>
</dbReference>
<dbReference type="InterPro" id="IPR025048">
    <property type="entry name" value="DUF3987"/>
</dbReference>
<organism evidence="3 4">
    <name type="scientific">Nitrosococcus wardiae</name>
    <dbReference type="NCBI Taxonomy" id="1814290"/>
    <lineage>
        <taxon>Bacteria</taxon>
        <taxon>Pseudomonadati</taxon>
        <taxon>Pseudomonadota</taxon>
        <taxon>Gammaproteobacteria</taxon>
        <taxon>Chromatiales</taxon>
        <taxon>Chromatiaceae</taxon>
        <taxon>Nitrosococcus</taxon>
    </lineage>
</organism>
<feature type="compositionally biased region" description="Low complexity" evidence="2">
    <location>
        <begin position="18"/>
        <end position="42"/>
    </location>
</feature>
<gene>
    <name evidence="3" type="ORF">E3U44_17550</name>
</gene>
<protein>
    <submittedName>
        <fullName evidence="3">DUF3987 domain-containing protein</fullName>
    </submittedName>
</protein>
<feature type="coiled-coil region" evidence="1">
    <location>
        <begin position="152"/>
        <end position="179"/>
    </location>
</feature>
<dbReference type="RefSeq" id="WP_134359365.1">
    <property type="nucleotide sequence ID" value="NZ_CP038033.1"/>
</dbReference>
<feature type="region of interest" description="Disordered" evidence="2">
    <location>
        <begin position="1"/>
        <end position="42"/>
    </location>
</feature>
<reference evidence="3 4" key="1">
    <citation type="submission" date="2019-03" db="EMBL/GenBank/DDBJ databases">
        <title>The genome sequence of Nitrosococcus wardiae strain D1FHST reveals the archetypal metabolic capacity of ammonia-oxidizing Gammaproteobacteria.</title>
        <authorList>
            <person name="Wang L."/>
            <person name="Lim C.K."/>
            <person name="Hanson T.E."/>
            <person name="Dang H."/>
            <person name="Klotz M.G."/>
        </authorList>
    </citation>
    <scope>NUCLEOTIDE SEQUENCE [LARGE SCALE GENOMIC DNA]</scope>
    <source>
        <strain evidence="3 4">D1FHS</strain>
    </source>
</reference>
<evidence type="ECO:0000313" key="4">
    <source>
        <dbReference type="Proteomes" id="UP000294325"/>
    </source>
</evidence>
<sequence>MSSDFLAHPEPQHAHNTQNSSESRNSANNANSASSPAQLLSAAAPPTEAWPALVPLDAPNLPRLDLAHLSSWAGDYARALAAATETPPELAAGMVLVTCATAAARRLEVEVKPDYVEPCNLWGVVALPPGNRKSAVQSAATGPLLDWEREQSARLASEIARLTSEHKTLEARIKERRGRAAREKDPSKAEALKQEVADLEAELPAIPLPPQLWTSDATPEQLGNLLAAQGECMAWLSSEGGIFDLLQGRYSSGIPNLDLVLKAHSGDSERVDRGSRPPVYLDSPRLSIGLSPQPEVLRGLAAKPGFRGRGLLARFLYLLPPSPLGYRTLDSVPIPKAVGEAYAAGIRAMLDWEALTNGENDQRPHRLRLSPEAYAEWHAFARGIEEKMRPGNALEHFTDWAGKAPGTAARLAGVLHGIKHAHGRPWEAVITAETLNDALEIMTVITHHSLAALEMMGADLSIAAARRVWQWIERGRLPHFSIREAFNALRGTFPRVYRLREALEALEERGYVDIIEPPREGPGRPPSPIVRVRPEIVEGWR</sequence>
<evidence type="ECO:0000313" key="3">
    <source>
        <dbReference type="EMBL" id="QBQ56113.1"/>
    </source>
</evidence>
<dbReference type="OrthoDB" id="9067983at2"/>